<gene>
    <name evidence="1" type="ORF">BDY19DRAFT_902389</name>
</gene>
<comment type="caution">
    <text evidence="1">The sequence shown here is derived from an EMBL/GenBank/DDBJ whole genome shotgun (WGS) entry which is preliminary data.</text>
</comment>
<organism evidence="1 2">
    <name type="scientific">Irpex rosettiformis</name>
    <dbReference type="NCBI Taxonomy" id="378272"/>
    <lineage>
        <taxon>Eukaryota</taxon>
        <taxon>Fungi</taxon>
        <taxon>Dikarya</taxon>
        <taxon>Basidiomycota</taxon>
        <taxon>Agaricomycotina</taxon>
        <taxon>Agaricomycetes</taxon>
        <taxon>Polyporales</taxon>
        <taxon>Irpicaceae</taxon>
        <taxon>Irpex</taxon>
    </lineage>
</organism>
<proteinExistence type="predicted"/>
<protein>
    <submittedName>
        <fullName evidence="1">Nucleolar complex-associated protein 3</fullName>
    </submittedName>
</protein>
<dbReference type="Proteomes" id="UP001055072">
    <property type="component" value="Unassembled WGS sequence"/>
</dbReference>
<evidence type="ECO:0000313" key="1">
    <source>
        <dbReference type="EMBL" id="KAI0093628.1"/>
    </source>
</evidence>
<evidence type="ECO:0000313" key="2">
    <source>
        <dbReference type="Proteomes" id="UP001055072"/>
    </source>
</evidence>
<keyword evidence="2" id="KW-1185">Reference proteome</keyword>
<reference evidence="1" key="1">
    <citation type="journal article" date="2021" name="Environ. Microbiol.">
        <title>Gene family expansions and transcriptome signatures uncover fungal adaptations to wood decay.</title>
        <authorList>
            <person name="Hage H."/>
            <person name="Miyauchi S."/>
            <person name="Viragh M."/>
            <person name="Drula E."/>
            <person name="Min B."/>
            <person name="Chaduli D."/>
            <person name="Navarro D."/>
            <person name="Favel A."/>
            <person name="Norest M."/>
            <person name="Lesage-Meessen L."/>
            <person name="Balint B."/>
            <person name="Merenyi Z."/>
            <person name="de Eugenio L."/>
            <person name="Morin E."/>
            <person name="Martinez A.T."/>
            <person name="Baldrian P."/>
            <person name="Stursova M."/>
            <person name="Martinez M.J."/>
            <person name="Novotny C."/>
            <person name="Magnuson J.K."/>
            <person name="Spatafora J.W."/>
            <person name="Maurice S."/>
            <person name="Pangilinan J."/>
            <person name="Andreopoulos W."/>
            <person name="LaButti K."/>
            <person name="Hundley H."/>
            <person name="Na H."/>
            <person name="Kuo A."/>
            <person name="Barry K."/>
            <person name="Lipzen A."/>
            <person name="Henrissat B."/>
            <person name="Riley R."/>
            <person name="Ahrendt S."/>
            <person name="Nagy L.G."/>
            <person name="Grigoriev I.V."/>
            <person name="Martin F."/>
            <person name="Rosso M.N."/>
        </authorList>
    </citation>
    <scope>NUCLEOTIDE SEQUENCE</scope>
    <source>
        <strain evidence="1">CBS 384.51</strain>
    </source>
</reference>
<dbReference type="EMBL" id="MU274901">
    <property type="protein sequence ID" value="KAI0093628.1"/>
    <property type="molecule type" value="Genomic_DNA"/>
</dbReference>
<sequence>MAIKHTQKRKGQQTVGPSKKRKLSSGVTESGKKSKAKGKQKAADRGVIPIPALDDDGVELSDDDMDMLEEFGSGAAFLTALDEKGIARSKKETERLHRLHKPVRAAVEDDLPSIHSDDGNDEDEWSSGIENDSQEDDNEGDFDVFSDEGSSSASSQVFRKKKTKRARSDDEEMPYETQPRKPQAAWDSGSDDENAVKRLPIKLADGRVQESSNSKVLLPREKHSTKQDSESESNSPPSIYHSKVEDVSTGARFGRPAVIDVVGHKSRKVRIQAAKEQIAGICQEIVADPENSLGLLRRLHTFSLPEISTPTHPEPLPNDDIIRKLTFLSQLAVFQDIIPGYRIRALTDKEKSEKVSQMVQRTRDWEQGLVGVYQGYLRILEGEVKGKTDLAEVALQCMCTLLTAVTHFNFRVNLMSTIVSYLSRKSWDKTSNLCLNTVITVFREDTTGVPSLEIVRLLNRMIKERRFNVHPEVLSCLTYLRLKTELGVRASESKADKPETRALPKGKAAARRAKGKPTDQPHLSKKAKKMLKEKKEIEKEMHEAAADVDKEERSSNQTETLKLLFVLYFRILKNPLPTPLLPAALCGISRFSHLVNIDFFKDLMQVLKEQMTREPHAQLDNEPGTSQGSHIPDIQHHLLCIVTAFELLSGQGEALDIDLSDFSNRLYAMLPSLALMSDIETPPHTPSHLSSSSSLSPTIPKAASVADMLFRALHLAFSRRTAGTSPPWRSAAFAKRLAGASLHWPPSTAIRAIEFVGALIEQDPKLEALLSTDDRSVDGVYRPDLDDPQLSNPFGTNLWELFVLAETHWDKGVRDVAGKMLLGSR</sequence>
<accession>A0ACB8UGZ7</accession>
<name>A0ACB8UGZ7_9APHY</name>